<evidence type="ECO:0000313" key="2">
    <source>
        <dbReference type="EMBL" id="KAL2813528.1"/>
    </source>
</evidence>
<dbReference type="InterPro" id="IPR000873">
    <property type="entry name" value="AMP-dep_synth/lig_dom"/>
</dbReference>
<name>A0ABR4HDG5_9EURO</name>
<dbReference type="Gene3D" id="3.40.50.12780">
    <property type="entry name" value="N-terminal domain of ligase-like"/>
    <property type="match status" value="1"/>
</dbReference>
<sequence length="158" mass="17633">MKARFKLFLISERNSVAANHKLFDDVQCTTILTTSRSFAPLEATRSEKELVVLELPPLESLLNEPQPEYPFQESLSAVAREVAFIVHTSGSTGFPKPMFITHEFLAKTLRNFGITAPEGYVTQTSLIEKKRCVCFLPLGHVSLPCPLMKACTSMATRK</sequence>
<dbReference type="EMBL" id="JBFXLT010000039">
    <property type="protein sequence ID" value="KAL2813528.1"/>
    <property type="molecule type" value="Genomic_DNA"/>
</dbReference>
<dbReference type="InterPro" id="IPR020845">
    <property type="entry name" value="AMP-binding_CS"/>
</dbReference>
<comment type="caution">
    <text evidence="2">The sequence shown here is derived from an EMBL/GenBank/DDBJ whole genome shotgun (WGS) entry which is preliminary data.</text>
</comment>
<protein>
    <recommendedName>
        <fullName evidence="1">AMP-dependent synthetase/ligase domain-containing protein</fullName>
    </recommendedName>
</protein>
<gene>
    <name evidence="2" type="ORF">BJX63DRAFT_393995</name>
</gene>
<accession>A0ABR4HDG5</accession>
<dbReference type="Proteomes" id="UP001610334">
    <property type="component" value="Unassembled WGS sequence"/>
</dbReference>
<dbReference type="PROSITE" id="PS00455">
    <property type="entry name" value="AMP_BINDING"/>
    <property type="match status" value="1"/>
</dbReference>
<feature type="domain" description="AMP-dependent synthetase/ligase" evidence="1">
    <location>
        <begin position="20"/>
        <end position="141"/>
    </location>
</feature>
<proteinExistence type="predicted"/>
<dbReference type="Pfam" id="PF00501">
    <property type="entry name" value="AMP-binding"/>
    <property type="match status" value="1"/>
</dbReference>
<dbReference type="SUPFAM" id="SSF56801">
    <property type="entry name" value="Acetyl-CoA synthetase-like"/>
    <property type="match status" value="1"/>
</dbReference>
<evidence type="ECO:0000313" key="3">
    <source>
        <dbReference type="Proteomes" id="UP001610334"/>
    </source>
</evidence>
<reference evidence="2 3" key="1">
    <citation type="submission" date="2024-07" db="EMBL/GenBank/DDBJ databases">
        <title>Section-level genome sequencing and comparative genomics of Aspergillus sections Usti and Cavernicolus.</title>
        <authorList>
            <consortium name="Lawrence Berkeley National Laboratory"/>
            <person name="Nybo J.L."/>
            <person name="Vesth T.C."/>
            <person name="Theobald S."/>
            <person name="Frisvad J.C."/>
            <person name="Larsen T.O."/>
            <person name="Kjaerboelling I."/>
            <person name="Rothschild-Mancinelli K."/>
            <person name="Lyhne E.K."/>
            <person name="Kogle M.E."/>
            <person name="Barry K."/>
            <person name="Clum A."/>
            <person name="Na H."/>
            <person name="Ledsgaard L."/>
            <person name="Lin J."/>
            <person name="Lipzen A."/>
            <person name="Kuo A."/>
            <person name="Riley R."/>
            <person name="Mondo S."/>
            <person name="Labutti K."/>
            <person name="Haridas S."/>
            <person name="Pangalinan J."/>
            <person name="Salamov A.A."/>
            <person name="Simmons B.A."/>
            <person name="Magnuson J.K."/>
            <person name="Chen J."/>
            <person name="Drula E."/>
            <person name="Henrissat B."/>
            <person name="Wiebenga A."/>
            <person name="Lubbers R.J."/>
            <person name="Gomes A.C."/>
            <person name="Makela M.R."/>
            <person name="Stajich J."/>
            <person name="Grigoriev I.V."/>
            <person name="Mortensen U.H."/>
            <person name="De Vries R.P."/>
            <person name="Baker S.E."/>
            <person name="Andersen M.R."/>
        </authorList>
    </citation>
    <scope>NUCLEOTIDE SEQUENCE [LARGE SCALE GENOMIC DNA]</scope>
    <source>
        <strain evidence="2 3">CBS 588.65</strain>
    </source>
</reference>
<organism evidence="2 3">
    <name type="scientific">Aspergillus granulosus</name>
    <dbReference type="NCBI Taxonomy" id="176169"/>
    <lineage>
        <taxon>Eukaryota</taxon>
        <taxon>Fungi</taxon>
        <taxon>Dikarya</taxon>
        <taxon>Ascomycota</taxon>
        <taxon>Pezizomycotina</taxon>
        <taxon>Eurotiomycetes</taxon>
        <taxon>Eurotiomycetidae</taxon>
        <taxon>Eurotiales</taxon>
        <taxon>Aspergillaceae</taxon>
        <taxon>Aspergillus</taxon>
        <taxon>Aspergillus subgen. Nidulantes</taxon>
    </lineage>
</organism>
<keyword evidence="3" id="KW-1185">Reference proteome</keyword>
<evidence type="ECO:0000259" key="1">
    <source>
        <dbReference type="Pfam" id="PF00501"/>
    </source>
</evidence>
<dbReference type="InterPro" id="IPR042099">
    <property type="entry name" value="ANL_N_sf"/>
</dbReference>